<reference evidence="8" key="1">
    <citation type="submission" date="2022-11" db="UniProtKB">
        <authorList>
            <consortium name="WormBaseParasite"/>
        </authorList>
    </citation>
    <scope>IDENTIFICATION</scope>
</reference>
<dbReference type="SUPFAM" id="SSF81321">
    <property type="entry name" value="Family A G protein-coupled receptor-like"/>
    <property type="match status" value="1"/>
</dbReference>
<dbReference type="PROSITE" id="PS50262">
    <property type="entry name" value="G_PROTEIN_RECEP_F1_2"/>
    <property type="match status" value="1"/>
</dbReference>
<dbReference type="PANTHER" id="PTHR47632:SF3">
    <property type="entry name" value="G-PROTEIN COUPLED RECEPTORS FAMILY 1 PROFILE DOMAIN-CONTAINING PROTEIN"/>
    <property type="match status" value="1"/>
</dbReference>
<keyword evidence="2 5" id="KW-0812">Transmembrane</keyword>
<evidence type="ECO:0000259" key="6">
    <source>
        <dbReference type="PROSITE" id="PS50262"/>
    </source>
</evidence>
<keyword evidence="3 5" id="KW-1133">Transmembrane helix</keyword>
<dbReference type="AlphaFoldDB" id="A0A915DN72"/>
<dbReference type="WBParaSite" id="jg21839">
    <property type="protein sequence ID" value="jg21839"/>
    <property type="gene ID" value="jg21839"/>
</dbReference>
<keyword evidence="4 5" id="KW-0472">Membrane</keyword>
<sequence length="459" mass="51533">MTSSNANEMYDLESVGGGEDYVNFELQPTQIPLNCSFGGNSSHSFARPDQQILSDAQIALTTVQYLYENHIIHWPNFTNCLPNCGICGSVASENDYTYTVFNLLIIGLLLPFVSLCGLLGNGLSSFVYSRPSMRTSSNNLYLCALGCSDNAVVFTAIFLFFVDSVRRYSITLSVMYARISQFIYPAGMIAQTCSVYFTLVAGIDCFVHVCLPNGQIKKSCSNLRCVRWTIFSVVCFGIIYNAPHFFEAILLECWHPQFETESYEVCPAPFRFHPTYTLVYIKYMYSIFLAVGPLLLLVVLNSCIILATVVFKKQPATEEETEPAGDDNFALILVASLSNALGWRINYIIDTSNLLVVFNSSFNFVIYYNFSKAFKTTFQQYFCRKKCSFSSYSTNTLLPSPLKGRGVSNGAKQTIKKLSKMPLVIEDEEPAKSRRKRLLTKFESNPQIEVNLICQCLPP</sequence>
<dbReference type="CDD" id="cd14978">
    <property type="entry name" value="7tmA_FMRFamide_R-like"/>
    <property type="match status" value="1"/>
</dbReference>
<feature type="domain" description="G-protein coupled receptors family 1 profile" evidence="6">
    <location>
        <begin position="120"/>
        <end position="305"/>
    </location>
</feature>
<evidence type="ECO:0000256" key="3">
    <source>
        <dbReference type="ARBA" id="ARBA00022989"/>
    </source>
</evidence>
<proteinExistence type="predicted"/>
<dbReference type="PANTHER" id="PTHR47632">
    <property type="entry name" value="FMRFAMIDE PEPTIDE RECEPTOR FAMILY-RELATED"/>
    <property type="match status" value="1"/>
</dbReference>
<evidence type="ECO:0000256" key="1">
    <source>
        <dbReference type="ARBA" id="ARBA00004370"/>
    </source>
</evidence>
<keyword evidence="7" id="KW-1185">Reference proteome</keyword>
<feature type="transmembrane region" description="Helical" evidence="5">
    <location>
        <begin position="228"/>
        <end position="246"/>
    </location>
</feature>
<dbReference type="GO" id="GO:0004930">
    <property type="term" value="F:G protein-coupled receptor activity"/>
    <property type="evidence" value="ECO:0007669"/>
    <property type="project" value="InterPro"/>
</dbReference>
<dbReference type="InterPro" id="IPR000276">
    <property type="entry name" value="GPCR_Rhodpsn"/>
</dbReference>
<evidence type="ECO:0000256" key="5">
    <source>
        <dbReference type="SAM" id="Phobius"/>
    </source>
</evidence>
<organism evidence="7 8">
    <name type="scientific">Ditylenchus dipsaci</name>
    <dbReference type="NCBI Taxonomy" id="166011"/>
    <lineage>
        <taxon>Eukaryota</taxon>
        <taxon>Metazoa</taxon>
        <taxon>Ecdysozoa</taxon>
        <taxon>Nematoda</taxon>
        <taxon>Chromadorea</taxon>
        <taxon>Rhabditida</taxon>
        <taxon>Tylenchina</taxon>
        <taxon>Tylenchomorpha</taxon>
        <taxon>Sphaerularioidea</taxon>
        <taxon>Anguinidae</taxon>
        <taxon>Anguininae</taxon>
        <taxon>Ditylenchus</taxon>
    </lineage>
</organism>
<feature type="transmembrane region" description="Helical" evidence="5">
    <location>
        <begin position="103"/>
        <end position="128"/>
    </location>
</feature>
<evidence type="ECO:0000256" key="4">
    <source>
        <dbReference type="ARBA" id="ARBA00023136"/>
    </source>
</evidence>
<feature type="transmembrane region" description="Helical" evidence="5">
    <location>
        <begin position="182"/>
        <end position="207"/>
    </location>
</feature>
<evidence type="ECO:0000313" key="7">
    <source>
        <dbReference type="Proteomes" id="UP000887574"/>
    </source>
</evidence>
<dbReference type="InterPro" id="IPR053326">
    <property type="entry name" value="GPCR1-like"/>
</dbReference>
<name>A0A915DN72_9BILA</name>
<dbReference type="Gene3D" id="1.20.1070.10">
    <property type="entry name" value="Rhodopsin 7-helix transmembrane proteins"/>
    <property type="match status" value="1"/>
</dbReference>
<protein>
    <submittedName>
        <fullName evidence="8">G-protein coupled receptors family 1 profile domain-containing protein</fullName>
    </submittedName>
</protein>
<dbReference type="PRINTS" id="PR00237">
    <property type="entry name" value="GPCRRHODOPSN"/>
</dbReference>
<evidence type="ECO:0000313" key="8">
    <source>
        <dbReference type="WBParaSite" id="jg21839"/>
    </source>
</evidence>
<dbReference type="GO" id="GO:0016020">
    <property type="term" value="C:membrane"/>
    <property type="evidence" value="ECO:0007669"/>
    <property type="project" value="UniProtKB-SubCell"/>
</dbReference>
<dbReference type="InterPro" id="IPR017452">
    <property type="entry name" value="GPCR_Rhodpsn_7TM"/>
</dbReference>
<evidence type="ECO:0000256" key="2">
    <source>
        <dbReference type="ARBA" id="ARBA00022692"/>
    </source>
</evidence>
<feature type="transmembrane region" description="Helical" evidence="5">
    <location>
        <begin position="140"/>
        <end position="162"/>
    </location>
</feature>
<accession>A0A915DN72</accession>
<comment type="subcellular location">
    <subcellularLocation>
        <location evidence="1">Membrane</location>
    </subcellularLocation>
</comment>
<feature type="transmembrane region" description="Helical" evidence="5">
    <location>
        <begin position="283"/>
        <end position="307"/>
    </location>
</feature>
<dbReference type="Proteomes" id="UP000887574">
    <property type="component" value="Unplaced"/>
</dbReference>